<feature type="domain" description="Cytochrome c" evidence="10">
    <location>
        <begin position="625"/>
        <end position="724"/>
    </location>
</feature>
<evidence type="ECO:0000256" key="4">
    <source>
        <dbReference type="ARBA" id="ARBA00022729"/>
    </source>
</evidence>
<dbReference type="InterPro" id="IPR006584">
    <property type="entry name" value="Cellulose-bd_IV"/>
</dbReference>
<evidence type="ECO:0000313" key="11">
    <source>
        <dbReference type="EMBL" id="MXV16355.1"/>
    </source>
</evidence>
<dbReference type="InterPro" id="IPR002324">
    <property type="entry name" value="Cyt_c_ID"/>
</dbReference>
<keyword evidence="1" id="KW-0813">Transport</keyword>
<dbReference type="PANTHER" id="PTHR19328">
    <property type="entry name" value="HEDGEHOG-INTERACTING PROTEIN"/>
    <property type="match status" value="1"/>
</dbReference>
<dbReference type="PROSITE" id="PS50093">
    <property type="entry name" value="PKD"/>
    <property type="match status" value="1"/>
</dbReference>
<dbReference type="InterPro" id="IPR013783">
    <property type="entry name" value="Ig-like_fold"/>
</dbReference>
<dbReference type="Pfam" id="PF03422">
    <property type="entry name" value="CBM_6"/>
    <property type="match status" value="1"/>
</dbReference>
<keyword evidence="2 7" id="KW-0349">Heme</keyword>
<organism evidence="11 12">
    <name type="scientific">Hufsiella ginkgonis</name>
    <dbReference type="NCBI Taxonomy" id="2695274"/>
    <lineage>
        <taxon>Bacteria</taxon>
        <taxon>Pseudomonadati</taxon>
        <taxon>Bacteroidota</taxon>
        <taxon>Sphingobacteriia</taxon>
        <taxon>Sphingobacteriales</taxon>
        <taxon>Sphingobacteriaceae</taxon>
        <taxon>Hufsiella</taxon>
    </lineage>
</organism>
<dbReference type="PROSITE" id="PS51007">
    <property type="entry name" value="CYTC"/>
    <property type="match status" value="1"/>
</dbReference>
<dbReference type="Pfam" id="PF18911">
    <property type="entry name" value="PKD_4"/>
    <property type="match status" value="1"/>
</dbReference>
<reference evidence="11 12" key="1">
    <citation type="submission" date="2019-11" db="EMBL/GenBank/DDBJ databases">
        <title>Pedobacter sp. HMF7056 Genome sequencing and assembly.</title>
        <authorList>
            <person name="Kang H."/>
            <person name="Kim H."/>
            <person name="Joh K."/>
        </authorList>
    </citation>
    <scope>NUCLEOTIDE SEQUENCE [LARGE SCALE GENOMIC DNA]</scope>
    <source>
        <strain evidence="11 12">HMF7056</strain>
    </source>
</reference>
<dbReference type="SUPFAM" id="SSF49299">
    <property type="entry name" value="PKD domain"/>
    <property type="match status" value="1"/>
</dbReference>
<dbReference type="Gene3D" id="1.10.760.10">
    <property type="entry name" value="Cytochrome c-like domain"/>
    <property type="match status" value="1"/>
</dbReference>
<feature type="compositionally biased region" description="Basic and acidic residues" evidence="8">
    <location>
        <begin position="196"/>
        <end position="209"/>
    </location>
</feature>
<evidence type="ECO:0000313" key="12">
    <source>
        <dbReference type="Proteomes" id="UP000451233"/>
    </source>
</evidence>
<keyword evidence="6 7" id="KW-0408">Iron</keyword>
<evidence type="ECO:0000256" key="7">
    <source>
        <dbReference type="PIRSR" id="PIRSR602324-1"/>
    </source>
</evidence>
<protein>
    <submittedName>
        <fullName evidence="11">Carbohydrate-binding protein</fullName>
    </submittedName>
</protein>
<dbReference type="Proteomes" id="UP000451233">
    <property type="component" value="Unassembled WGS sequence"/>
</dbReference>
<dbReference type="SUPFAM" id="SSF50952">
    <property type="entry name" value="Soluble quinoprotein glucose dehydrogenase"/>
    <property type="match status" value="1"/>
</dbReference>
<dbReference type="InterPro" id="IPR005084">
    <property type="entry name" value="CBM6"/>
</dbReference>
<accession>A0A7K1XZB6</accession>
<dbReference type="Pfam" id="PF00034">
    <property type="entry name" value="Cytochrom_C"/>
    <property type="match status" value="1"/>
</dbReference>
<feature type="binding site" description="covalent" evidence="7">
    <location>
        <position position="652"/>
    </location>
    <ligand>
        <name>heme c</name>
        <dbReference type="ChEBI" id="CHEBI:61717"/>
    </ligand>
</feature>
<dbReference type="InterPro" id="IPR012938">
    <property type="entry name" value="Glc/Sorbosone_DH"/>
</dbReference>
<dbReference type="InterPro" id="IPR011042">
    <property type="entry name" value="6-blade_b-propeller_TolB-like"/>
</dbReference>
<sequence length="916" mass="99171">MHSNRSIARVAGLSLLVTGGIFYSFVADVPKKPDESRFTAVALTQPGDLDEPNTFEVLKDGRVLISERKGAVKLYDPITKMTSTIAQIPVNMKYTSAKGVVSEAEEGLLGLTVDPNFAVNHWVYTFYSHPTESRFQLTRWVFADERLVPGSEKIVLQFATQRETCCHTGGGMTWDAKGNLYLTVGNNTGTSLSSSTDERPNRVNWDDQRGTANTNSLLGKILRIKPKADGTYLIPAGNLFPPGTKNTRPEIYTMGHRNPWRPSIDSKTGFLYWGDIGSDANEDTEIGPRGYDELNQARKPGFFGWPYFVGPNAAFPIFDYVGGELLDKKDPKKPTNTSVNNTGLKELPPVAPPFIYYPYAASEEFPLVGSGSRSATGGPIYHRADFPLAKRPWPAYYEGKWIATDLARGWIMSIAMKPNGDYLSMERFLPSYRPVEPIDMKFGPSGDLYVLEYGSVWFGASASAKLVRIEYNAGNRKPAIAVSADKSGGTVPLKVALSSAGTKDADGDLLKYRWKVNTPGGVPLLFTTANPAITLTKPGVYTASLTVTDPKGASNTKSLAIIAGNAAPSVNIELNGNATFFFNNKPLGYSVLVNDQEDGSLAAGTISADQVAISMDYASEGFDYAEIIQGQRSVDANTRFAVARALMAKSDCKNCHLDDAKNIGPSFTDIAKKYKGDDKAPAHLVSKVRAGGMGVWQNLISMPAHPSISDADAHTIVKYILSITDKTINTLPVKGTYVTKTPEGDPGNGTFVIRAAYTDHGNKTIPKQTSESTIVLRNPLVSGGAAEIMKGAIVKVNGQDGIVNVIPNTNGYIGYKKLDLTGIKQVELRISTSVREKNPGGKVEIRLDSPDGALIGQAEVPSVEDEPRAINAPPLKADVKDTTGKHDLYFVFKNAAAKASDPLFSLISVKFNDEKK</sequence>
<evidence type="ECO:0000256" key="3">
    <source>
        <dbReference type="ARBA" id="ARBA00022723"/>
    </source>
</evidence>
<dbReference type="EMBL" id="WVHS01000003">
    <property type="protein sequence ID" value="MXV16355.1"/>
    <property type="molecule type" value="Genomic_DNA"/>
</dbReference>
<evidence type="ECO:0000256" key="1">
    <source>
        <dbReference type="ARBA" id="ARBA00022448"/>
    </source>
</evidence>
<dbReference type="InterPro" id="IPR011041">
    <property type="entry name" value="Quinoprot_gluc/sorb_DH_b-prop"/>
</dbReference>
<dbReference type="GO" id="GO:0020037">
    <property type="term" value="F:heme binding"/>
    <property type="evidence" value="ECO:0007669"/>
    <property type="project" value="InterPro"/>
</dbReference>
<dbReference type="InterPro" id="IPR036909">
    <property type="entry name" value="Cyt_c-like_dom_sf"/>
</dbReference>
<keyword evidence="4" id="KW-0732">Signal</keyword>
<dbReference type="CDD" id="cd04084">
    <property type="entry name" value="CBM6_xylanase-like"/>
    <property type="match status" value="1"/>
</dbReference>
<dbReference type="RefSeq" id="WP_160907359.1">
    <property type="nucleotide sequence ID" value="NZ_WVHS01000003.1"/>
</dbReference>
<dbReference type="InterPro" id="IPR008979">
    <property type="entry name" value="Galactose-bd-like_sf"/>
</dbReference>
<dbReference type="Gene3D" id="2.60.120.260">
    <property type="entry name" value="Galactose-binding domain-like"/>
    <property type="match status" value="1"/>
</dbReference>
<evidence type="ECO:0000256" key="5">
    <source>
        <dbReference type="ARBA" id="ARBA00022982"/>
    </source>
</evidence>
<dbReference type="GO" id="GO:0009055">
    <property type="term" value="F:electron transfer activity"/>
    <property type="evidence" value="ECO:0007669"/>
    <property type="project" value="InterPro"/>
</dbReference>
<dbReference type="GO" id="GO:0005506">
    <property type="term" value="F:iron ion binding"/>
    <property type="evidence" value="ECO:0007669"/>
    <property type="project" value="InterPro"/>
</dbReference>
<feature type="domain" description="PKD" evidence="9">
    <location>
        <begin position="478"/>
        <end position="561"/>
    </location>
</feature>
<comment type="caution">
    <text evidence="11">The sequence shown here is derived from an EMBL/GenBank/DDBJ whole genome shotgun (WGS) entry which is preliminary data.</text>
</comment>
<dbReference type="GO" id="GO:0030246">
    <property type="term" value="F:carbohydrate binding"/>
    <property type="evidence" value="ECO:0007669"/>
    <property type="project" value="InterPro"/>
</dbReference>
<dbReference type="Gene3D" id="2.120.10.30">
    <property type="entry name" value="TolB, C-terminal domain"/>
    <property type="match status" value="1"/>
</dbReference>
<keyword evidence="5" id="KW-0249">Electron transport</keyword>
<proteinExistence type="predicted"/>
<keyword evidence="3 7" id="KW-0479">Metal-binding</keyword>
<comment type="PTM">
    <text evidence="7">Binds 1 heme c group covalently per subunit.</text>
</comment>
<dbReference type="SUPFAM" id="SSF46626">
    <property type="entry name" value="Cytochrome c"/>
    <property type="match status" value="1"/>
</dbReference>
<dbReference type="SUPFAM" id="SSF49785">
    <property type="entry name" value="Galactose-binding domain-like"/>
    <property type="match status" value="1"/>
</dbReference>
<evidence type="ECO:0000259" key="10">
    <source>
        <dbReference type="PROSITE" id="PS51007"/>
    </source>
</evidence>
<evidence type="ECO:0000259" key="9">
    <source>
        <dbReference type="PROSITE" id="PS50093"/>
    </source>
</evidence>
<feature type="binding site" description="covalent" evidence="7">
    <location>
        <position position="656"/>
    </location>
    <ligand>
        <name>heme c</name>
        <dbReference type="ChEBI" id="CHEBI:61717"/>
    </ligand>
</feature>
<dbReference type="PANTHER" id="PTHR19328:SF75">
    <property type="entry name" value="ALDOSE SUGAR DEHYDROGENASE YLII"/>
    <property type="match status" value="1"/>
</dbReference>
<dbReference type="PRINTS" id="PR00606">
    <property type="entry name" value="CYTCHROMECID"/>
</dbReference>
<dbReference type="SMART" id="SM00606">
    <property type="entry name" value="CBD_IV"/>
    <property type="match status" value="1"/>
</dbReference>
<keyword evidence="12" id="KW-1185">Reference proteome</keyword>
<dbReference type="Gene3D" id="2.60.40.10">
    <property type="entry name" value="Immunoglobulins"/>
    <property type="match status" value="1"/>
</dbReference>
<dbReference type="SMART" id="SM00089">
    <property type="entry name" value="PKD"/>
    <property type="match status" value="1"/>
</dbReference>
<name>A0A7K1XZB6_9SPHI</name>
<evidence type="ECO:0000256" key="8">
    <source>
        <dbReference type="SAM" id="MobiDB-lite"/>
    </source>
</evidence>
<dbReference type="InterPro" id="IPR022409">
    <property type="entry name" value="PKD/Chitinase_dom"/>
</dbReference>
<dbReference type="CDD" id="cd00146">
    <property type="entry name" value="PKD"/>
    <property type="match status" value="1"/>
</dbReference>
<dbReference type="Pfam" id="PF07995">
    <property type="entry name" value="GSDH"/>
    <property type="match status" value="1"/>
</dbReference>
<dbReference type="InterPro" id="IPR035986">
    <property type="entry name" value="PKD_dom_sf"/>
</dbReference>
<dbReference type="InterPro" id="IPR000601">
    <property type="entry name" value="PKD_dom"/>
</dbReference>
<dbReference type="InterPro" id="IPR009056">
    <property type="entry name" value="Cyt_c-like_dom"/>
</dbReference>
<gene>
    <name evidence="11" type="ORF">GS398_13660</name>
</gene>
<evidence type="ECO:0000256" key="2">
    <source>
        <dbReference type="ARBA" id="ARBA00022617"/>
    </source>
</evidence>
<feature type="binding site" description="covalent" evidence="7">
    <location>
        <position position="702"/>
    </location>
    <ligand>
        <name>heme c</name>
        <dbReference type="ChEBI" id="CHEBI:61717"/>
    </ligand>
</feature>
<feature type="region of interest" description="Disordered" evidence="8">
    <location>
        <begin position="190"/>
        <end position="210"/>
    </location>
</feature>
<dbReference type="AlphaFoldDB" id="A0A7K1XZB6"/>
<evidence type="ECO:0000256" key="6">
    <source>
        <dbReference type="ARBA" id="ARBA00023004"/>
    </source>
</evidence>